<evidence type="ECO:0000259" key="6">
    <source>
        <dbReference type="Pfam" id="PF12698"/>
    </source>
</evidence>
<gene>
    <name evidence="7" type="ORF">BMERY_0548</name>
</gene>
<dbReference type="RefSeq" id="WP_033522600.1">
    <property type="nucleotide sequence ID" value="NZ_CAMJII010000002.1"/>
</dbReference>
<evidence type="ECO:0000256" key="5">
    <source>
        <dbReference type="SAM" id="Phobius"/>
    </source>
</evidence>
<evidence type="ECO:0000256" key="1">
    <source>
        <dbReference type="ARBA" id="ARBA00004141"/>
    </source>
</evidence>
<keyword evidence="4 5" id="KW-0472">Membrane</keyword>
<evidence type="ECO:0000313" key="7">
    <source>
        <dbReference type="EMBL" id="KFI69054.1"/>
    </source>
</evidence>
<dbReference type="InterPro" id="IPR017501">
    <property type="entry name" value="Phage_infect_YhgE_C"/>
</dbReference>
<dbReference type="Gene3D" id="3.40.1710.10">
    <property type="entry name" value="abc type-2 transporter like domain"/>
    <property type="match status" value="1"/>
</dbReference>
<dbReference type="STRING" id="78345.BMERY_0548"/>
<dbReference type="GO" id="GO:0140359">
    <property type="term" value="F:ABC-type transporter activity"/>
    <property type="evidence" value="ECO:0007669"/>
    <property type="project" value="InterPro"/>
</dbReference>
<dbReference type="NCBIfam" id="TIGR03061">
    <property type="entry name" value="pip_yhgE_Nterm"/>
    <property type="match status" value="1"/>
</dbReference>
<organism evidence="7 8">
    <name type="scientific">Bifidobacterium merycicum</name>
    <dbReference type="NCBI Taxonomy" id="78345"/>
    <lineage>
        <taxon>Bacteria</taxon>
        <taxon>Bacillati</taxon>
        <taxon>Actinomycetota</taxon>
        <taxon>Actinomycetes</taxon>
        <taxon>Bifidobacteriales</taxon>
        <taxon>Bifidobacteriaceae</taxon>
        <taxon>Bifidobacterium</taxon>
    </lineage>
</organism>
<protein>
    <submittedName>
        <fullName evidence="7">Putative membrane protein</fullName>
    </submittedName>
</protein>
<feature type="transmembrane region" description="Helical" evidence="5">
    <location>
        <begin position="527"/>
        <end position="546"/>
    </location>
</feature>
<evidence type="ECO:0000256" key="3">
    <source>
        <dbReference type="ARBA" id="ARBA00022989"/>
    </source>
</evidence>
<dbReference type="AlphaFoldDB" id="A0A087BDF4"/>
<name>A0A087BDF4_9BIFI</name>
<reference evidence="7 8" key="1">
    <citation type="submission" date="2014-03" db="EMBL/GenBank/DDBJ databases">
        <title>Genomics of Bifidobacteria.</title>
        <authorList>
            <person name="Ventura M."/>
            <person name="Milani C."/>
            <person name="Lugli G.A."/>
        </authorList>
    </citation>
    <scope>NUCLEOTIDE SEQUENCE [LARGE SCALE GENOMIC DNA]</scope>
    <source>
        <strain evidence="7 8">LMG 11341</strain>
    </source>
</reference>
<evidence type="ECO:0000313" key="8">
    <source>
        <dbReference type="Proteomes" id="UP000029060"/>
    </source>
</evidence>
<dbReference type="Gene3D" id="1.10.287.1490">
    <property type="match status" value="1"/>
</dbReference>
<dbReference type="EMBL" id="JGZC01000010">
    <property type="protein sequence ID" value="KFI69054.1"/>
    <property type="molecule type" value="Genomic_DNA"/>
</dbReference>
<dbReference type="eggNOG" id="COG1511">
    <property type="taxonomic scope" value="Bacteria"/>
</dbReference>
<comment type="caution">
    <text evidence="7">The sequence shown here is derived from an EMBL/GenBank/DDBJ whole genome shotgun (WGS) entry which is preliminary data.</text>
</comment>
<evidence type="ECO:0000256" key="4">
    <source>
        <dbReference type="ARBA" id="ARBA00023136"/>
    </source>
</evidence>
<dbReference type="Proteomes" id="UP000029060">
    <property type="component" value="Unassembled WGS sequence"/>
</dbReference>
<feature type="domain" description="ABC-2 type transporter transmembrane" evidence="6">
    <location>
        <begin position="22"/>
        <end position="198"/>
    </location>
</feature>
<keyword evidence="2 5" id="KW-0812">Transmembrane</keyword>
<dbReference type="Pfam" id="PF12698">
    <property type="entry name" value="ABC2_membrane_3"/>
    <property type="match status" value="2"/>
</dbReference>
<proteinExistence type="predicted"/>
<dbReference type="InterPro" id="IPR017500">
    <property type="entry name" value="Phage_infect_YhgE_N"/>
</dbReference>
<feature type="transmembrane region" description="Helical" evidence="5">
    <location>
        <begin position="567"/>
        <end position="586"/>
    </location>
</feature>
<dbReference type="GO" id="GO:0016020">
    <property type="term" value="C:membrane"/>
    <property type="evidence" value="ECO:0007669"/>
    <property type="project" value="UniProtKB-SubCell"/>
</dbReference>
<keyword evidence="3 5" id="KW-1133">Transmembrane helix</keyword>
<comment type="subcellular location">
    <subcellularLocation>
        <location evidence="1">Membrane</location>
        <topology evidence="1">Multi-pass membrane protein</topology>
    </subcellularLocation>
</comment>
<dbReference type="PANTHER" id="PTHR43077:SF10">
    <property type="entry name" value="TRANSPORT PERMEASE PROTEIN"/>
    <property type="match status" value="1"/>
</dbReference>
<accession>A0A087BDF4</accession>
<evidence type="ECO:0000256" key="2">
    <source>
        <dbReference type="ARBA" id="ARBA00022692"/>
    </source>
</evidence>
<feature type="transmembrane region" description="Helical" evidence="5">
    <location>
        <begin position="20"/>
        <end position="44"/>
    </location>
</feature>
<feature type="transmembrane region" description="Helical" evidence="5">
    <location>
        <begin position="598"/>
        <end position="619"/>
    </location>
</feature>
<keyword evidence="8" id="KW-1185">Reference proteome</keyword>
<dbReference type="PANTHER" id="PTHR43077">
    <property type="entry name" value="TRANSPORT PERMEASE YVFS-RELATED"/>
    <property type="match status" value="1"/>
</dbReference>
<feature type="domain" description="ABC-2 type transporter transmembrane" evidence="6">
    <location>
        <begin position="355"/>
        <end position="704"/>
    </location>
</feature>
<dbReference type="InterPro" id="IPR013525">
    <property type="entry name" value="ABC2_TM"/>
</dbReference>
<feature type="transmembrane region" description="Helical" evidence="5">
    <location>
        <begin position="685"/>
        <end position="706"/>
    </location>
</feature>
<dbReference type="InterPro" id="IPR051328">
    <property type="entry name" value="T7SS_ABC-Transporter"/>
</dbReference>
<dbReference type="NCBIfam" id="TIGR03062">
    <property type="entry name" value="pip_yhgE_Cterm"/>
    <property type="match status" value="1"/>
</dbReference>
<dbReference type="OrthoDB" id="9811483at2"/>
<sequence length="728" mass="77953">MRTIGKLFIGDVRRLTSNIVSIIIVIGLTVIPGLFTWFNIAASWDPFSNMKNLKFAVASVDEGYRSDLIPMKITMGDQILNTLRANSELDWTFTDEQDAIKGTKSGKYYAAIVIPKSFSKSMMTFFSSNAKNVRIRYYTNEKTNALTPNLTNQGANEVSTQINQMFVKTLTGTALSIASQLSDDLSSPKATAALNNFTTNIGTLATTMQDSSNTIGDFSALTTSASTLLNSSSALLKNISATGASAGDQLKSAKKGATDLTGALDTSTNALATALKQSASSYDAVADSVDSLVASAGTQMTDTAQLLNTEAKHVSDQAEQYQTIRNTLAALEPQIPDSSKPKFDAILSQLETAITMQDNLATSLKNAAADVTSKKGSVDEQSKQIKAFAAEAKQAVNGVSTDFSTNIKPTLSQISTSVANAAAELNTGVATLKTAVGDVDDISTKATTSLDEVKQSLDKLAKKLSTTGTDLAEFNTKLETALNSSDLDEIRKLLGTDSETLAASIAAPVKLKREAVFPVAQFGSSLAPLYVIIPLWVGALLMAVTLKTTVSHRTRKELRHPRPHQMFLGHYGVFALIALMQSTFSAGGSLLSMHVQAVHPWLFMLTGWVSSLVFSFFAYTMVVSFGNVGKAIGVLMLIMQISGSNAAYPLQMLPSWLSAISPFLPATHAVTALRASIAGIYDMDYWKAIGALLLFIPPLLLIGLVLRKPLIKFNQWYVANVESTKLIA</sequence>
<feature type="transmembrane region" description="Helical" evidence="5">
    <location>
        <begin position="631"/>
        <end position="648"/>
    </location>
</feature>